<evidence type="ECO:0000259" key="1">
    <source>
        <dbReference type="Pfam" id="PF02627"/>
    </source>
</evidence>
<evidence type="ECO:0000313" key="2">
    <source>
        <dbReference type="EMBL" id="BCR06431.1"/>
    </source>
</evidence>
<keyword evidence="3" id="KW-1185">Reference proteome</keyword>
<reference evidence="2 3" key="1">
    <citation type="journal article" date="2016" name="C (Basel)">
        <title>Selective Growth of and Electricity Production by Marine Exoelectrogenic Bacteria in Self-Aggregated Hydrogel of Microbially Reduced Graphene Oxide.</title>
        <authorList>
            <person name="Yoshida N."/>
            <person name="Goto Y."/>
            <person name="Miyata Y."/>
        </authorList>
    </citation>
    <scope>NUCLEOTIDE SEQUENCE [LARGE SCALE GENOMIC DNA]</scope>
    <source>
        <strain evidence="2 3">NIT-T3</strain>
    </source>
</reference>
<organism evidence="2 3">
    <name type="scientific">Desulfuromonas versatilis</name>
    <dbReference type="NCBI Taxonomy" id="2802975"/>
    <lineage>
        <taxon>Bacteria</taxon>
        <taxon>Pseudomonadati</taxon>
        <taxon>Thermodesulfobacteriota</taxon>
        <taxon>Desulfuromonadia</taxon>
        <taxon>Desulfuromonadales</taxon>
        <taxon>Desulfuromonadaceae</taxon>
        <taxon>Desulfuromonas</taxon>
    </lineage>
</organism>
<dbReference type="PANTHER" id="PTHR33930">
    <property type="entry name" value="ALKYL HYDROPEROXIDE REDUCTASE AHPD"/>
    <property type="match status" value="1"/>
</dbReference>
<protein>
    <recommendedName>
        <fullName evidence="1">Carboxymuconolactone decarboxylase-like domain-containing protein</fullName>
    </recommendedName>
</protein>
<reference evidence="2 3" key="2">
    <citation type="journal article" date="2021" name="Int. J. Syst. Evol. Microbiol.">
        <title>Isolation and Polyphasic Characterization of Desulfuromonas versatilis sp. Nov., an Electrogenic Bacteria Capable of Versatile Metabolism Isolated from a Graphene Oxide-Reducing Enrichment Culture.</title>
        <authorList>
            <person name="Xie L."/>
            <person name="Yoshida N."/>
            <person name="Ishii S."/>
            <person name="Meng L."/>
        </authorList>
    </citation>
    <scope>NUCLEOTIDE SEQUENCE [LARGE SCALE GENOMIC DNA]</scope>
    <source>
        <strain evidence="2 3">NIT-T3</strain>
    </source>
</reference>
<dbReference type="PANTHER" id="PTHR33930:SF2">
    <property type="entry name" value="BLR3452 PROTEIN"/>
    <property type="match status" value="1"/>
</dbReference>
<dbReference type="Gene3D" id="1.20.1290.10">
    <property type="entry name" value="AhpD-like"/>
    <property type="match status" value="1"/>
</dbReference>
<name>A0ABN6E6B9_9BACT</name>
<gene>
    <name evidence="2" type="ORF">DESUT3_35000</name>
</gene>
<dbReference type="RefSeq" id="WP_221249810.1">
    <property type="nucleotide sequence ID" value="NZ_AP024355.1"/>
</dbReference>
<proteinExistence type="predicted"/>
<evidence type="ECO:0000313" key="3">
    <source>
        <dbReference type="Proteomes" id="UP001319827"/>
    </source>
</evidence>
<dbReference type="SUPFAM" id="SSF69118">
    <property type="entry name" value="AhpD-like"/>
    <property type="match status" value="1"/>
</dbReference>
<dbReference type="InterPro" id="IPR029032">
    <property type="entry name" value="AhpD-like"/>
</dbReference>
<accession>A0ABN6E6B9</accession>
<dbReference type="Pfam" id="PF02627">
    <property type="entry name" value="CMD"/>
    <property type="match status" value="1"/>
</dbReference>
<dbReference type="InterPro" id="IPR003779">
    <property type="entry name" value="CMD-like"/>
</dbReference>
<dbReference type="Proteomes" id="UP001319827">
    <property type="component" value="Chromosome"/>
</dbReference>
<feature type="domain" description="Carboxymuconolactone decarboxylase-like" evidence="1">
    <location>
        <begin position="16"/>
        <end position="99"/>
    </location>
</feature>
<sequence length="106" mass="11654">MSYLPSPYKRFVDQHPELAKAYEKLALACHNAGPLPEATRRLVKLGIAIGQQSEGAVKSHARRALEEGATADEVRHTILLALTTVGFPAMIAASQWVEEVIEARKY</sequence>
<dbReference type="EMBL" id="AP024355">
    <property type="protein sequence ID" value="BCR06431.1"/>
    <property type="molecule type" value="Genomic_DNA"/>
</dbReference>